<accession>A0ABQ4RYR1</accession>
<sequence length="69" mass="8020">MRRLLLLLPAAGLRRNRSRRATLRLHSARERFDRSMARLRKAALDHIDSQMLVGLALRTALERFEAARP</sequence>
<evidence type="ECO:0000313" key="1">
    <source>
        <dbReference type="EMBL" id="GJD95731.1"/>
    </source>
</evidence>
<dbReference type="Proteomes" id="UP001055125">
    <property type="component" value="Unassembled WGS sequence"/>
</dbReference>
<comment type="caution">
    <text evidence="1">The sequence shown here is derived from an EMBL/GenBank/DDBJ whole genome shotgun (WGS) entry which is preliminary data.</text>
</comment>
<gene>
    <name evidence="1" type="ORF">OCOJLMKI_2945</name>
</gene>
<protein>
    <submittedName>
        <fullName evidence="1">Uncharacterized protein</fullName>
    </submittedName>
</protein>
<reference evidence="1" key="2">
    <citation type="submission" date="2021-08" db="EMBL/GenBank/DDBJ databases">
        <authorList>
            <person name="Tani A."/>
            <person name="Ola A."/>
            <person name="Ogura Y."/>
            <person name="Katsura K."/>
            <person name="Hayashi T."/>
        </authorList>
    </citation>
    <scope>NUCLEOTIDE SEQUENCE</scope>
    <source>
        <strain evidence="1">DSM 19015</strain>
    </source>
</reference>
<proteinExistence type="predicted"/>
<reference evidence="1" key="1">
    <citation type="journal article" date="2021" name="Front. Microbiol.">
        <title>Comprehensive Comparative Genomics and Phenotyping of Methylobacterium Species.</title>
        <authorList>
            <person name="Alessa O."/>
            <person name="Ogura Y."/>
            <person name="Fujitani Y."/>
            <person name="Takami H."/>
            <person name="Hayashi T."/>
            <person name="Sahin N."/>
            <person name="Tani A."/>
        </authorList>
    </citation>
    <scope>NUCLEOTIDE SEQUENCE</scope>
    <source>
        <strain evidence="1">DSM 19015</strain>
    </source>
</reference>
<name>A0ABQ4RYR1_9HYPH</name>
<organism evidence="1 2">
    <name type="scientific">Methylobacterium iners</name>
    <dbReference type="NCBI Taxonomy" id="418707"/>
    <lineage>
        <taxon>Bacteria</taxon>
        <taxon>Pseudomonadati</taxon>
        <taxon>Pseudomonadota</taxon>
        <taxon>Alphaproteobacteria</taxon>
        <taxon>Hyphomicrobiales</taxon>
        <taxon>Methylobacteriaceae</taxon>
        <taxon>Methylobacterium</taxon>
    </lineage>
</organism>
<keyword evidence="2" id="KW-1185">Reference proteome</keyword>
<dbReference type="EMBL" id="BPQP01000045">
    <property type="protein sequence ID" value="GJD95731.1"/>
    <property type="molecule type" value="Genomic_DNA"/>
</dbReference>
<dbReference type="RefSeq" id="WP_238244867.1">
    <property type="nucleotide sequence ID" value="NZ_BPQP01000045.1"/>
</dbReference>
<evidence type="ECO:0000313" key="2">
    <source>
        <dbReference type="Proteomes" id="UP001055125"/>
    </source>
</evidence>